<name>A0A392MFD3_9FABA</name>
<sequence>SLIAFCIVVQNDDVNVYDYRSDYWRTVPVSNDIAVKHGWRNTKLLKAYSQGHGNLTASVSYPGGADDKKEIITVAQEVMVCDQVKFTLGNEGVVILLPWAPGVLQDAKLKAVGGCAKAVSDYKWLSSDISTVSVSASGTIQAKKPGKATIKVISVYDSLNYDEVLVEVSIPSSMVMLHNFPVETVVGSHLQAAVTMKTSNGAFFYRCDAFNSLIKWKAGSESFVVVNASQESSYLETVPNSQ</sequence>
<dbReference type="InterPro" id="IPR008964">
    <property type="entry name" value="Invasin/intimin_cell_adhesion"/>
</dbReference>
<feature type="non-terminal residue" evidence="2">
    <location>
        <position position="242"/>
    </location>
</feature>
<dbReference type="InterPro" id="IPR045197">
    <property type="entry name" value="NUP210-like"/>
</dbReference>
<dbReference type="PANTHER" id="PTHR23019">
    <property type="entry name" value="NUCLEAR PORE MEMBRANE GLYCOPROTEIN GP210-RELATED"/>
    <property type="match status" value="1"/>
</dbReference>
<evidence type="ECO:0000313" key="2">
    <source>
        <dbReference type="EMBL" id="MCH85883.1"/>
    </source>
</evidence>
<evidence type="ECO:0000313" key="3">
    <source>
        <dbReference type="Proteomes" id="UP000265520"/>
    </source>
</evidence>
<proteinExistence type="predicted"/>
<dbReference type="EMBL" id="LXQA010009317">
    <property type="protein sequence ID" value="MCH85883.1"/>
    <property type="molecule type" value="Genomic_DNA"/>
</dbReference>
<comment type="caution">
    <text evidence="2">The sequence shown here is derived from an EMBL/GenBank/DDBJ whole genome shotgun (WGS) entry which is preliminary data.</text>
</comment>
<reference evidence="2 3" key="1">
    <citation type="journal article" date="2018" name="Front. Plant Sci.">
        <title>Red Clover (Trifolium pratense) and Zigzag Clover (T. medium) - A Picture of Genomic Similarities and Differences.</title>
        <authorList>
            <person name="Dluhosova J."/>
            <person name="Istvanek J."/>
            <person name="Nedelnik J."/>
            <person name="Repkova J."/>
        </authorList>
    </citation>
    <scope>NUCLEOTIDE SEQUENCE [LARGE SCALE GENOMIC DNA]</scope>
    <source>
        <strain evidence="3">cv. 10/8</strain>
        <tissue evidence="2">Leaf</tissue>
    </source>
</reference>
<evidence type="ECO:0000259" key="1">
    <source>
        <dbReference type="Pfam" id="PF02368"/>
    </source>
</evidence>
<dbReference type="Gene3D" id="2.60.40.1080">
    <property type="match status" value="1"/>
</dbReference>
<gene>
    <name evidence="2" type="ORF">A2U01_0006735</name>
</gene>
<feature type="non-terminal residue" evidence="2">
    <location>
        <position position="1"/>
    </location>
</feature>
<dbReference type="SUPFAM" id="SSF49373">
    <property type="entry name" value="Invasin/intimin cell-adhesion fragments"/>
    <property type="match status" value="1"/>
</dbReference>
<dbReference type="AlphaFoldDB" id="A0A392MFD3"/>
<protein>
    <submittedName>
        <fullName evidence="2">Nuclear pore membrane glycoprotein 210-like</fullName>
    </submittedName>
</protein>
<keyword evidence="3" id="KW-1185">Reference proteome</keyword>
<organism evidence="2 3">
    <name type="scientific">Trifolium medium</name>
    <dbReference type="NCBI Taxonomy" id="97028"/>
    <lineage>
        <taxon>Eukaryota</taxon>
        <taxon>Viridiplantae</taxon>
        <taxon>Streptophyta</taxon>
        <taxon>Embryophyta</taxon>
        <taxon>Tracheophyta</taxon>
        <taxon>Spermatophyta</taxon>
        <taxon>Magnoliopsida</taxon>
        <taxon>eudicotyledons</taxon>
        <taxon>Gunneridae</taxon>
        <taxon>Pentapetalae</taxon>
        <taxon>rosids</taxon>
        <taxon>fabids</taxon>
        <taxon>Fabales</taxon>
        <taxon>Fabaceae</taxon>
        <taxon>Papilionoideae</taxon>
        <taxon>50 kb inversion clade</taxon>
        <taxon>NPAAA clade</taxon>
        <taxon>Hologalegina</taxon>
        <taxon>IRL clade</taxon>
        <taxon>Trifolieae</taxon>
        <taxon>Trifolium</taxon>
    </lineage>
</organism>
<dbReference type="PANTHER" id="PTHR23019:SF0">
    <property type="entry name" value="NUCLEAR PORE MEMBRANE GLYCOPROTEIN 210"/>
    <property type="match status" value="1"/>
</dbReference>
<dbReference type="Proteomes" id="UP000265520">
    <property type="component" value="Unassembled WGS sequence"/>
</dbReference>
<accession>A0A392MFD3</accession>
<feature type="domain" description="BIG2" evidence="1">
    <location>
        <begin position="108"/>
        <end position="154"/>
    </location>
</feature>
<dbReference type="InterPro" id="IPR003343">
    <property type="entry name" value="Big_2"/>
</dbReference>
<dbReference type="Pfam" id="PF02368">
    <property type="entry name" value="Big_2"/>
    <property type="match status" value="1"/>
</dbReference>